<keyword evidence="2" id="KW-0677">Repeat</keyword>
<dbReference type="InterPro" id="IPR032675">
    <property type="entry name" value="LRR_dom_sf"/>
</dbReference>
<dbReference type="EMBL" id="CACVKT020001909">
    <property type="protein sequence ID" value="CAC5373501.1"/>
    <property type="molecule type" value="Genomic_DNA"/>
</dbReference>
<dbReference type="Gene3D" id="2.10.25.10">
    <property type="entry name" value="Laminin"/>
    <property type="match status" value="1"/>
</dbReference>
<keyword evidence="3" id="KW-0245">EGF-like domain</keyword>
<dbReference type="Gene3D" id="3.80.10.10">
    <property type="entry name" value="Ribonuclease Inhibitor"/>
    <property type="match status" value="1"/>
</dbReference>
<dbReference type="OrthoDB" id="6130667at2759"/>
<feature type="disulfide bond" evidence="3">
    <location>
        <begin position="129"/>
        <end position="138"/>
    </location>
</feature>
<accession>A0A6J8AWP8</accession>
<dbReference type="InterPro" id="IPR000742">
    <property type="entry name" value="EGF"/>
</dbReference>
<dbReference type="PROSITE" id="PS00022">
    <property type="entry name" value="EGF_1"/>
    <property type="match status" value="1"/>
</dbReference>
<comment type="caution">
    <text evidence="3">Lacks conserved residue(s) required for the propagation of feature annotation.</text>
</comment>
<evidence type="ECO:0000256" key="2">
    <source>
        <dbReference type="ARBA" id="ARBA00022737"/>
    </source>
</evidence>
<sequence length="404" mass="45750">MTNLYQLQLQNNDISTIESFSFMNLSSLRSLNLSGNNISHIEEHAFGNLTSLSSLYLTSNPLNCDCSIYSFWSWLIKRTCIVTSATCSNGTSVVSLQLAALQKCNPNNCQCFNGGTCVTREDGFVVCDCIGHWTGEFCQESQCISYDCGFGDCYIEPVNGTAQCLCGDRYVNDCPAFITCIMHAVAKCNLTKEEKEFLEFIDNTLTTDSATIGASSTNSEINSESVQTKAQEIARMDAENDYQEFVESLWNTRITNMINESESVITGNETITSNVHYTQPENGVENVEVNNTVQTSNRSSEKIPSQQQLQISQPLQDFTNSQMMRNTSLHQVLRSFPYYNDLYARRFIQHTDSGMPDFKRRHLETEIYMSENREEWDSSMYPEELFPQKSIQNYRNANLSSCSY</sequence>
<keyword evidence="3" id="KW-1015">Disulfide bond</keyword>
<evidence type="ECO:0000313" key="5">
    <source>
        <dbReference type="EMBL" id="CAC5373501.1"/>
    </source>
</evidence>
<dbReference type="AlphaFoldDB" id="A0A6J8AWP8"/>
<keyword evidence="1" id="KW-0433">Leucine-rich repeat</keyword>
<dbReference type="PANTHER" id="PTHR24366">
    <property type="entry name" value="IG(IMMUNOGLOBULIN) AND LRR(LEUCINE RICH REPEAT) DOMAINS"/>
    <property type="match status" value="1"/>
</dbReference>
<dbReference type="PROSITE" id="PS50026">
    <property type="entry name" value="EGF_3"/>
    <property type="match status" value="1"/>
</dbReference>
<organism evidence="5 6">
    <name type="scientific">Mytilus coruscus</name>
    <name type="common">Sea mussel</name>
    <dbReference type="NCBI Taxonomy" id="42192"/>
    <lineage>
        <taxon>Eukaryota</taxon>
        <taxon>Metazoa</taxon>
        <taxon>Spiralia</taxon>
        <taxon>Lophotrochozoa</taxon>
        <taxon>Mollusca</taxon>
        <taxon>Bivalvia</taxon>
        <taxon>Autobranchia</taxon>
        <taxon>Pteriomorphia</taxon>
        <taxon>Mytilida</taxon>
        <taxon>Mytiloidea</taxon>
        <taxon>Mytilidae</taxon>
        <taxon>Mytilinae</taxon>
        <taxon>Mytilus</taxon>
    </lineage>
</organism>
<name>A0A6J8AWP8_MYTCO</name>
<evidence type="ECO:0000256" key="1">
    <source>
        <dbReference type="ARBA" id="ARBA00022614"/>
    </source>
</evidence>
<dbReference type="SUPFAM" id="SSF52058">
    <property type="entry name" value="L domain-like"/>
    <property type="match status" value="1"/>
</dbReference>
<dbReference type="Proteomes" id="UP000507470">
    <property type="component" value="Unassembled WGS sequence"/>
</dbReference>
<dbReference type="PANTHER" id="PTHR24366:SF96">
    <property type="entry name" value="LEUCINE RICH REPEAT CONTAINING 53"/>
    <property type="match status" value="1"/>
</dbReference>
<evidence type="ECO:0000256" key="3">
    <source>
        <dbReference type="PROSITE-ProRule" id="PRU00076"/>
    </source>
</evidence>
<dbReference type="InterPro" id="IPR001611">
    <property type="entry name" value="Leu-rich_rpt"/>
</dbReference>
<reference evidence="5 6" key="1">
    <citation type="submission" date="2020-06" db="EMBL/GenBank/DDBJ databases">
        <authorList>
            <person name="Li R."/>
            <person name="Bekaert M."/>
        </authorList>
    </citation>
    <scope>NUCLEOTIDE SEQUENCE [LARGE SCALE GENOMIC DNA]</scope>
    <source>
        <strain evidence="6">wild</strain>
    </source>
</reference>
<proteinExistence type="predicted"/>
<dbReference type="SMART" id="SM00369">
    <property type="entry name" value="LRR_TYP"/>
    <property type="match status" value="2"/>
</dbReference>
<dbReference type="Pfam" id="PF13855">
    <property type="entry name" value="LRR_8"/>
    <property type="match status" value="1"/>
</dbReference>
<keyword evidence="6" id="KW-1185">Reference proteome</keyword>
<protein>
    <recommendedName>
        <fullName evidence="4">EGF-like domain-containing protein</fullName>
    </recommendedName>
</protein>
<feature type="domain" description="EGF-like" evidence="4">
    <location>
        <begin position="105"/>
        <end position="139"/>
    </location>
</feature>
<evidence type="ECO:0000259" key="4">
    <source>
        <dbReference type="PROSITE" id="PS50026"/>
    </source>
</evidence>
<evidence type="ECO:0000313" key="6">
    <source>
        <dbReference type="Proteomes" id="UP000507470"/>
    </source>
</evidence>
<dbReference type="PROSITE" id="PS51450">
    <property type="entry name" value="LRR"/>
    <property type="match status" value="2"/>
</dbReference>
<dbReference type="InterPro" id="IPR003591">
    <property type="entry name" value="Leu-rich_rpt_typical-subtyp"/>
</dbReference>
<gene>
    <name evidence="5" type="ORF">MCOR_11238</name>
</gene>